<evidence type="ECO:0000313" key="2">
    <source>
        <dbReference type="EMBL" id="NGO51089.1"/>
    </source>
</evidence>
<accession>A0A6G4W910</accession>
<keyword evidence="3" id="KW-1185">Reference proteome</keyword>
<protein>
    <recommendedName>
        <fullName evidence="4">DUF4424 domain-containing protein</fullName>
    </recommendedName>
</protein>
<evidence type="ECO:0000256" key="1">
    <source>
        <dbReference type="SAM" id="SignalP"/>
    </source>
</evidence>
<evidence type="ECO:0008006" key="4">
    <source>
        <dbReference type="Google" id="ProtNLM"/>
    </source>
</evidence>
<name>A0A6G4W910_9HYPH</name>
<dbReference type="AlphaFoldDB" id="A0A6G4W910"/>
<feature type="chain" id="PRO_5026318694" description="DUF4424 domain-containing protein" evidence="1">
    <location>
        <begin position="24"/>
        <end position="339"/>
    </location>
</feature>
<evidence type="ECO:0000313" key="3">
    <source>
        <dbReference type="Proteomes" id="UP001642900"/>
    </source>
</evidence>
<dbReference type="Proteomes" id="UP001642900">
    <property type="component" value="Unassembled WGS sequence"/>
</dbReference>
<feature type="signal peptide" evidence="1">
    <location>
        <begin position="1"/>
        <end position="23"/>
    </location>
</feature>
<dbReference type="EMBL" id="JAAKZF010000006">
    <property type="protein sequence ID" value="NGO51089.1"/>
    <property type="molecule type" value="Genomic_DNA"/>
</dbReference>
<reference evidence="2 3" key="1">
    <citation type="submission" date="2020-02" db="EMBL/GenBank/DDBJ databases">
        <title>Genome sequence of strain CCNWXJ40-4.</title>
        <authorList>
            <person name="Gao J."/>
            <person name="Sun J."/>
        </authorList>
    </citation>
    <scope>NUCLEOTIDE SEQUENCE [LARGE SCALE GENOMIC DNA]</scope>
    <source>
        <strain evidence="2 3">CCNWXJ 40-4</strain>
    </source>
</reference>
<dbReference type="RefSeq" id="WP_165025680.1">
    <property type="nucleotide sequence ID" value="NZ_JAAKZF010000006.1"/>
</dbReference>
<sequence length="339" mass="37101">MRRLVVFLGLLGFGMFAPTASFGSSPAACLTKNDDGGLPESGGEILSEKSEFYNSTETYPVRSFSDMAPTGNNAEFCLRYEVENVGSHDIQNVYWQLAGIRMDKFPPGSVYRQSRTRTVLSIKKPEPRSTELNAFTNEKITPKVWMTDATVAQAEPPTYAQLTAMPLDRLEPNLAAFLQQQGLASGPAFAVNVSASNSNVYPIREEISGAGFNLTVSSVARREGDNVRFETAVALSGDAAPSASIFIPALEALADTKAANSVDNYASFVSNFREKSKDPIRDFSSRDFTQEMPLGGLYDGSIFLVDHPIMVRSNEVTYCYRVKSYSPFAVDFDLNSCPM</sequence>
<proteinExistence type="predicted"/>
<comment type="caution">
    <text evidence="2">The sequence shown here is derived from an EMBL/GenBank/DDBJ whole genome shotgun (WGS) entry which is preliminary data.</text>
</comment>
<keyword evidence="1" id="KW-0732">Signal</keyword>
<gene>
    <name evidence="2" type="ORF">G6N73_07825</name>
</gene>
<organism evidence="2 3">
    <name type="scientific">Allomesorhizobium camelthorni</name>
    <dbReference type="NCBI Taxonomy" id="475069"/>
    <lineage>
        <taxon>Bacteria</taxon>
        <taxon>Pseudomonadati</taxon>
        <taxon>Pseudomonadota</taxon>
        <taxon>Alphaproteobacteria</taxon>
        <taxon>Hyphomicrobiales</taxon>
        <taxon>Phyllobacteriaceae</taxon>
        <taxon>Allomesorhizobium</taxon>
    </lineage>
</organism>